<dbReference type="InterPro" id="IPR036770">
    <property type="entry name" value="Ankyrin_rpt-contain_sf"/>
</dbReference>
<dbReference type="SMART" id="SM00248">
    <property type="entry name" value="ANK"/>
    <property type="match status" value="2"/>
</dbReference>
<feature type="non-terminal residue" evidence="5">
    <location>
        <position position="1013"/>
    </location>
</feature>
<evidence type="ECO:0000256" key="1">
    <source>
        <dbReference type="ARBA" id="ARBA00022737"/>
    </source>
</evidence>
<keyword evidence="1" id="KW-0677">Repeat</keyword>
<dbReference type="GO" id="GO:0009116">
    <property type="term" value="P:nucleoside metabolic process"/>
    <property type="evidence" value="ECO:0007669"/>
    <property type="project" value="InterPro"/>
</dbReference>
<dbReference type="KEGG" id="bsc:COCSADRAFT_155026"/>
<feature type="repeat" description="ANK" evidence="2">
    <location>
        <begin position="931"/>
        <end position="954"/>
    </location>
</feature>
<accession>M2RSK1</accession>
<dbReference type="HOGENOM" id="CLU_000288_34_2_1"/>
<protein>
    <submittedName>
        <fullName evidence="5">Uncharacterized protein</fullName>
    </submittedName>
</protein>
<dbReference type="Proteomes" id="UP000016934">
    <property type="component" value="Unassembled WGS sequence"/>
</dbReference>
<dbReference type="Pfam" id="PF24883">
    <property type="entry name" value="NPHP3_N"/>
    <property type="match status" value="1"/>
</dbReference>
<keyword evidence="2" id="KW-0040">ANK repeat</keyword>
<dbReference type="PANTHER" id="PTHR46082">
    <property type="entry name" value="ATP/GTP-BINDING PROTEIN-RELATED"/>
    <property type="match status" value="1"/>
</dbReference>
<proteinExistence type="predicted"/>
<dbReference type="InterPro" id="IPR002110">
    <property type="entry name" value="Ankyrin_rpt"/>
</dbReference>
<dbReference type="eggNOG" id="KOG2029">
    <property type="taxonomic scope" value="Eukaryota"/>
</dbReference>
<sequence length="1013" mass="113109">MARQLRREDYTVGWVCALPVELAVAQEMLDEEHDTPPYNAHDTNLYTCGRIGEHNVVIACLPEGQTGTNSAAAVAAQLKSTFSSTRLGLMVGIGGGVPSEEADVRLGDVVVSKPHKMHGGVVQYDSGKATPSGFERTGALNIPPTVLLNAIANLRAKQMRGRDKLLEYLSKLNSLPDFTREAAGLDALYDATYNHKGGATCKQCDVNYLVARESRRQNVMVHHGTIASGNQVMRSAAERDRVSAELGGVLCFEMEAAGLMNSFPCLVIRGICDYADSHKNKCWQPYAAATAAAYAKEVLSVIPPAEVAKSCTVEEATRFAYKHTSERPLSPDAKRRRTEKSEDLEINVPNFQNFTLANGSQIKRVTRMPAQLSSQQKDCLRSLSFPEQEYRFDDIHTAVDTCEWLSEDVGYQAWARGTSGLFWIKGDPGTGKSVLMKHSVKRIRERSPNDLVIYFFFHGQGTPLQKTLLGLFRALLASMLEHFPEHLTQMTAKFSEKEKRYGGHTGGAWEWTESELKEVLSSLLTNDTHLQRIVIFIDALDECGEGPAKSLLAYFQDLTYQTKSEHAYFKVCLSSRHYPILALDTIPSVQVENMNGQDVQWYVQKQLRNIRPESKRRQIEAEILSKFNGGFQWVFLVTNTIVEKNLVGIRAEKLLEELATCPQTLSKTYEAILNGVLPTDQHQMTKIFQWVLFAERPLSAQELRDALAADRDMSHRTVSDLRAYEGWSDTLADFERYVKHISRGLIRFQSREVWEQYDLNGEDSDREAQLIHQSVADFLIQEVVNIFGHHLPTALSLAGSSHLQISRSCLRYMTLEDILESAHLSRGIISSRFPLAPYAVRFLFAHIKKIEEEGILQSDLLSAMQWTPKSKIMCKLATLWRALDPDSIHTPLGWPFVGATALHVLVAFGSMSAVNVLLESGCEEMEIRDADGNTPLMLAIREGHQDIALVLLDRIVECEGQHRQHDSDGERGVTPLLVARAAGINAQNNDGDTVLDIALEQKMDGVIFTLIEA</sequence>
<dbReference type="Pfam" id="PF01048">
    <property type="entry name" value="PNP_UDP_1"/>
    <property type="match status" value="1"/>
</dbReference>
<dbReference type="OMA" id="IYHAVEF"/>
<dbReference type="InterPro" id="IPR053137">
    <property type="entry name" value="NLR-like"/>
</dbReference>
<dbReference type="SUPFAM" id="SSF48403">
    <property type="entry name" value="Ankyrin repeat"/>
    <property type="match status" value="1"/>
</dbReference>
<dbReference type="InterPro" id="IPR035994">
    <property type="entry name" value="Nucleoside_phosphorylase_sf"/>
</dbReference>
<dbReference type="InterPro" id="IPR027417">
    <property type="entry name" value="P-loop_NTPase"/>
</dbReference>
<evidence type="ECO:0000259" key="3">
    <source>
        <dbReference type="Pfam" id="PF01048"/>
    </source>
</evidence>
<evidence type="ECO:0000259" key="4">
    <source>
        <dbReference type="Pfam" id="PF24883"/>
    </source>
</evidence>
<evidence type="ECO:0000313" key="6">
    <source>
        <dbReference type="Proteomes" id="UP000016934"/>
    </source>
</evidence>
<reference evidence="6" key="2">
    <citation type="journal article" date="2013" name="PLoS Genet.">
        <title>Comparative genome structure, secondary metabolite, and effector coding capacity across Cochliobolus pathogens.</title>
        <authorList>
            <person name="Condon B.J."/>
            <person name="Leng Y."/>
            <person name="Wu D."/>
            <person name="Bushley K.E."/>
            <person name="Ohm R.A."/>
            <person name="Otillar R."/>
            <person name="Martin J."/>
            <person name="Schackwitz W."/>
            <person name="Grimwood J."/>
            <person name="MohdZainudin N."/>
            <person name="Xue C."/>
            <person name="Wang R."/>
            <person name="Manning V.A."/>
            <person name="Dhillon B."/>
            <person name="Tu Z.J."/>
            <person name="Steffenson B.J."/>
            <person name="Salamov A."/>
            <person name="Sun H."/>
            <person name="Lowry S."/>
            <person name="LaButti K."/>
            <person name="Han J."/>
            <person name="Copeland A."/>
            <person name="Lindquist E."/>
            <person name="Barry K."/>
            <person name="Schmutz J."/>
            <person name="Baker S.E."/>
            <person name="Ciuffetti L.M."/>
            <person name="Grigoriev I.V."/>
            <person name="Zhong S."/>
            <person name="Turgeon B.G."/>
        </authorList>
    </citation>
    <scope>NUCLEOTIDE SEQUENCE [LARGE SCALE GENOMIC DNA]</scope>
    <source>
        <strain evidence="6">ND90Pr / ATCC 201652</strain>
    </source>
</reference>
<dbReference type="PROSITE" id="PS50088">
    <property type="entry name" value="ANK_REPEAT"/>
    <property type="match status" value="1"/>
</dbReference>
<feature type="domain" description="Nephrocystin 3-like N-terminal" evidence="4">
    <location>
        <begin position="400"/>
        <end position="576"/>
    </location>
</feature>
<dbReference type="InterPro" id="IPR056884">
    <property type="entry name" value="NPHP3-like_N"/>
</dbReference>
<dbReference type="SUPFAM" id="SSF53167">
    <property type="entry name" value="Purine and uridine phosphorylases"/>
    <property type="match status" value="1"/>
</dbReference>
<evidence type="ECO:0000256" key="2">
    <source>
        <dbReference type="PROSITE-ProRule" id="PRU00023"/>
    </source>
</evidence>
<dbReference type="PROSITE" id="PS50297">
    <property type="entry name" value="ANK_REP_REGION"/>
    <property type="match status" value="1"/>
</dbReference>
<dbReference type="AlphaFoldDB" id="M2RSK1"/>
<dbReference type="EMBL" id="KB445660">
    <property type="protein sequence ID" value="EMD58218.1"/>
    <property type="molecule type" value="Genomic_DNA"/>
</dbReference>
<dbReference type="GO" id="GO:0003824">
    <property type="term" value="F:catalytic activity"/>
    <property type="evidence" value="ECO:0007669"/>
    <property type="project" value="InterPro"/>
</dbReference>
<name>M2RSK1_COCSN</name>
<dbReference type="Gene3D" id="3.40.50.300">
    <property type="entry name" value="P-loop containing nucleotide triphosphate hydrolases"/>
    <property type="match status" value="1"/>
</dbReference>
<dbReference type="RefSeq" id="XP_007706070.1">
    <property type="nucleotide sequence ID" value="XM_007707880.1"/>
</dbReference>
<dbReference type="Pfam" id="PF12796">
    <property type="entry name" value="Ank_2"/>
    <property type="match status" value="1"/>
</dbReference>
<dbReference type="SUPFAM" id="SSF52540">
    <property type="entry name" value="P-loop containing nucleoside triphosphate hydrolases"/>
    <property type="match status" value="1"/>
</dbReference>
<dbReference type="PANTHER" id="PTHR46082:SF11">
    <property type="entry name" value="AAA+ ATPASE DOMAIN-CONTAINING PROTEIN-RELATED"/>
    <property type="match status" value="1"/>
</dbReference>
<dbReference type="GeneID" id="19131684"/>
<reference evidence="5 6" key="1">
    <citation type="journal article" date="2012" name="PLoS Pathog.">
        <title>Diverse lifestyles and strategies of plant pathogenesis encoded in the genomes of eighteen Dothideomycetes fungi.</title>
        <authorList>
            <person name="Ohm R.A."/>
            <person name="Feau N."/>
            <person name="Henrissat B."/>
            <person name="Schoch C.L."/>
            <person name="Horwitz B.A."/>
            <person name="Barry K.W."/>
            <person name="Condon B.J."/>
            <person name="Copeland A.C."/>
            <person name="Dhillon B."/>
            <person name="Glaser F."/>
            <person name="Hesse C.N."/>
            <person name="Kosti I."/>
            <person name="LaButti K."/>
            <person name="Lindquist E.A."/>
            <person name="Lucas S."/>
            <person name="Salamov A.A."/>
            <person name="Bradshaw R.E."/>
            <person name="Ciuffetti L."/>
            <person name="Hamelin R.C."/>
            <person name="Kema G.H.J."/>
            <person name="Lawrence C."/>
            <person name="Scott J.A."/>
            <person name="Spatafora J.W."/>
            <person name="Turgeon B.G."/>
            <person name="de Wit P.J.G.M."/>
            <person name="Zhong S."/>
            <person name="Goodwin S.B."/>
            <person name="Grigoriev I.V."/>
        </authorList>
    </citation>
    <scope>NUCLEOTIDE SEQUENCE [LARGE SCALE GENOMIC DNA]</scope>
    <source>
        <strain evidence="6">ND90Pr / ATCC 201652</strain>
    </source>
</reference>
<evidence type="ECO:0000313" key="5">
    <source>
        <dbReference type="EMBL" id="EMD58218.1"/>
    </source>
</evidence>
<organism evidence="5 6">
    <name type="scientific">Cochliobolus sativus (strain ND90Pr / ATCC 201652)</name>
    <name type="common">Common root rot and spot blotch fungus</name>
    <name type="synonym">Bipolaris sorokiniana</name>
    <dbReference type="NCBI Taxonomy" id="665912"/>
    <lineage>
        <taxon>Eukaryota</taxon>
        <taxon>Fungi</taxon>
        <taxon>Dikarya</taxon>
        <taxon>Ascomycota</taxon>
        <taxon>Pezizomycotina</taxon>
        <taxon>Dothideomycetes</taxon>
        <taxon>Pleosporomycetidae</taxon>
        <taxon>Pleosporales</taxon>
        <taxon>Pleosporineae</taxon>
        <taxon>Pleosporaceae</taxon>
        <taxon>Bipolaris</taxon>
    </lineage>
</organism>
<dbReference type="Gene3D" id="1.25.40.20">
    <property type="entry name" value="Ankyrin repeat-containing domain"/>
    <property type="match status" value="1"/>
</dbReference>
<keyword evidence="6" id="KW-1185">Reference proteome</keyword>
<feature type="domain" description="Nucleoside phosphorylase" evidence="3">
    <location>
        <begin position="12"/>
        <end position="281"/>
    </location>
</feature>
<gene>
    <name evidence="5" type="ORF">COCSADRAFT_155026</name>
</gene>
<dbReference type="InterPro" id="IPR000845">
    <property type="entry name" value="Nucleoside_phosphorylase_d"/>
</dbReference>
<dbReference type="Gene3D" id="3.40.50.1580">
    <property type="entry name" value="Nucleoside phosphorylase domain"/>
    <property type="match status" value="1"/>
</dbReference>
<dbReference type="OrthoDB" id="3691487at2759"/>